<dbReference type="EMBL" id="BMIP01000005">
    <property type="protein sequence ID" value="GGD74840.1"/>
    <property type="molecule type" value="Genomic_DNA"/>
</dbReference>
<feature type="transmembrane region" description="Helical" evidence="1">
    <location>
        <begin position="75"/>
        <end position="96"/>
    </location>
</feature>
<feature type="transmembrane region" description="Helical" evidence="1">
    <location>
        <begin position="45"/>
        <end position="66"/>
    </location>
</feature>
<proteinExistence type="predicted"/>
<evidence type="ECO:0000313" key="3">
    <source>
        <dbReference type="Proteomes" id="UP000612349"/>
    </source>
</evidence>
<dbReference type="Proteomes" id="UP000612349">
    <property type="component" value="Unassembled WGS sequence"/>
</dbReference>
<keyword evidence="1" id="KW-0812">Transmembrane</keyword>
<feature type="transmembrane region" description="Helical" evidence="1">
    <location>
        <begin position="102"/>
        <end position="122"/>
    </location>
</feature>
<comment type="caution">
    <text evidence="2">The sequence shown here is derived from an EMBL/GenBank/DDBJ whole genome shotgun (WGS) entry which is preliminary data.</text>
</comment>
<organism evidence="2 3">
    <name type="scientific">Croceicoccus mobilis</name>
    <dbReference type="NCBI Taxonomy" id="1703339"/>
    <lineage>
        <taxon>Bacteria</taxon>
        <taxon>Pseudomonadati</taxon>
        <taxon>Pseudomonadota</taxon>
        <taxon>Alphaproteobacteria</taxon>
        <taxon>Sphingomonadales</taxon>
        <taxon>Erythrobacteraceae</taxon>
        <taxon>Croceicoccus</taxon>
    </lineage>
</organism>
<dbReference type="AlphaFoldDB" id="A0A916Z3Q5"/>
<feature type="transmembrane region" description="Helical" evidence="1">
    <location>
        <begin position="12"/>
        <end position="33"/>
    </location>
</feature>
<protein>
    <submittedName>
        <fullName evidence="2">Uncharacterized protein</fullName>
    </submittedName>
</protein>
<keyword evidence="1" id="KW-1133">Transmembrane helix</keyword>
<gene>
    <name evidence="2" type="ORF">GCM10010990_25630</name>
</gene>
<keyword evidence="3" id="KW-1185">Reference proteome</keyword>
<evidence type="ECO:0000313" key="2">
    <source>
        <dbReference type="EMBL" id="GGD74840.1"/>
    </source>
</evidence>
<evidence type="ECO:0000256" key="1">
    <source>
        <dbReference type="SAM" id="Phobius"/>
    </source>
</evidence>
<reference evidence="2" key="1">
    <citation type="journal article" date="2014" name="Int. J. Syst. Evol. Microbiol.">
        <title>Complete genome sequence of Corynebacterium casei LMG S-19264T (=DSM 44701T), isolated from a smear-ripened cheese.</title>
        <authorList>
            <consortium name="US DOE Joint Genome Institute (JGI-PGF)"/>
            <person name="Walter F."/>
            <person name="Albersmeier A."/>
            <person name="Kalinowski J."/>
            <person name="Ruckert C."/>
        </authorList>
    </citation>
    <scope>NUCLEOTIDE SEQUENCE</scope>
    <source>
        <strain evidence="2">CGMCC 1.15360</strain>
    </source>
</reference>
<sequence length="134" mass="14653">MRLHSLPVRLVIRGIIAQYVGLVVASFYVMWRIGGASALQGFVEGVILGAVFAAPWSITMLLLFILTSKWLERHVALLCLIGPLLVCATFYVLAVTTDLFTAGWMDAVALASLVASVVYFILHFRAQRLEAGDV</sequence>
<accession>A0A916Z3Q5</accession>
<reference evidence="2" key="2">
    <citation type="submission" date="2020-09" db="EMBL/GenBank/DDBJ databases">
        <authorList>
            <person name="Sun Q."/>
            <person name="Zhou Y."/>
        </authorList>
    </citation>
    <scope>NUCLEOTIDE SEQUENCE</scope>
    <source>
        <strain evidence="2">CGMCC 1.15360</strain>
    </source>
</reference>
<name>A0A916Z3Q5_9SPHN</name>
<keyword evidence="1" id="KW-0472">Membrane</keyword>